<dbReference type="InterPro" id="IPR040134">
    <property type="entry name" value="PSMD12/CSN4"/>
</dbReference>
<dbReference type="Proteomes" id="UP000239649">
    <property type="component" value="Unassembled WGS sequence"/>
</dbReference>
<dbReference type="PANTHER" id="PTHR10855">
    <property type="entry name" value="26S PROTEASOME NON-ATPASE REGULATORY SUBUNIT 12/COP9 SIGNALOSOME COMPLEX SUBUNIT 4"/>
    <property type="match status" value="1"/>
</dbReference>
<organism evidence="9 10">
    <name type="scientific">Micractinium conductrix</name>
    <dbReference type="NCBI Taxonomy" id="554055"/>
    <lineage>
        <taxon>Eukaryota</taxon>
        <taxon>Viridiplantae</taxon>
        <taxon>Chlorophyta</taxon>
        <taxon>core chlorophytes</taxon>
        <taxon>Trebouxiophyceae</taxon>
        <taxon>Chlorellales</taxon>
        <taxon>Chlorellaceae</taxon>
        <taxon>Chlorella clade</taxon>
        <taxon>Micractinium</taxon>
    </lineage>
</organism>
<comment type="similarity">
    <text evidence="3">Belongs to the CSN4 family.</text>
</comment>
<dbReference type="SUPFAM" id="SSF46785">
    <property type="entry name" value="Winged helix' DNA-binding domain"/>
    <property type="match status" value="1"/>
</dbReference>
<evidence type="ECO:0000313" key="10">
    <source>
        <dbReference type="Proteomes" id="UP000239649"/>
    </source>
</evidence>
<gene>
    <name evidence="9" type="ORF">C2E20_6984</name>
</gene>
<comment type="subcellular location">
    <subcellularLocation>
        <location evidence="2">Cytoplasm</location>
    </subcellularLocation>
    <subcellularLocation>
        <location evidence="1">Nucleus</location>
    </subcellularLocation>
</comment>
<dbReference type="STRING" id="554055.A0A2P6V5W9"/>
<evidence type="ECO:0000259" key="8">
    <source>
        <dbReference type="PROSITE" id="PS50250"/>
    </source>
</evidence>
<keyword evidence="5" id="KW-0963">Cytoplasm</keyword>
<dbReference type="Gene3D" id="1.10.10.10">
    <property type="entry name" value="Winged helix-like DNA-binding domain superfamily/Winged helix DNA-binding domain"/>
    <property type="match status" value="1"/>
</dbReference>
<name>A0A2P6V5W9_9CHLO</name>
<evidence type="ECO:0000256" key="7">
    <source>
        <dbReference type="ARBA" id="ARBA00023242"/>
    </source>
</evidence>
<evidence type="ECO:0000256" key="1">
    <source>
        <dbReference type="ARBA" id="ARBA00004123"/>
    </source>
</evidence>
<reference evidence="9 10" key="1">
    <citation type="journal article" date="2018" name="Plant J.">
        <title>Genome sequences of Chlorella sorokiniana UTEX 1602 and Micractinium conductrix SAG 241.80: implications to maltose excretion by a green alga.</title>
        <authorList>
            <person name="Arriola M.B."/>
            <person name="Velmurugan N."/>
            <person name="Zhang Y."/>
            <person name="Plunkett M.H."/>
            <person name="Hondzo H."/>
            <person name="Barney B.M."/>
        </authorList>
    </citation>
    <scope>NUCLEOTIDE SEQUENCE [LARGE SCALE GENOMIC DNA]</scope>
    <source>
        <strain evidence="9 10">SAG 241.80</strain>
    </source>
</reference>
<dbReference type="InterPro" id="IPR036390">
    <property type="entry name" value="WH_DNA-bd_sf"/>
</dbReference>
<evidence type="ECO:0000256" key="6">
    <source>
        <dbReference type="ARBA" id="ARBA00022790"/>
    </source>
</evidence>
<dbReference type="AlphaFoldDB" id="A0A2P6V5W9"/>
<sequence>MDLDDIAAMGEAKPKSDEYRAALQRAVESGDASACRRFVDHVLSDAVPLVLSRQLLMAFAQSLQQLAPEAQQSVATYALEKVQPRAVSYEEQVGAVREQLAAVYKSHEEWSKAASALAGIDLDSGMRVLDAEYKLGKLVQIAMLYLEDDDAVAAETYIKKASSLLAACKNEELELQYKTCYARILDSKRRFLEAATRYYELSQVGKRKIGDSEISEEDLEQALQSAIKCAVLAAAGPQRSRMLATLYKDERCAKLSLFPFLEKVYLERILQPGEVESFAQGLQQHQLAKLPDGSTVLERSVTEHNLEAASKLYANIYTSELGALLGVSADKAEAVASRMVLESRLQAVIDQVEGLITFKAAEQPLQQWDRNIAALCQSVNQIVDEAAARGVRLPAAAPS</sequence>
<feature type="domain" description="PCI" evidence="8">
    <location>
        <begin position="190"/>
        <end position="363"/>
    </location>
</feature>
<comment type="caution">
    <text evidence="9">The sequence shown here is derived from an EMBL/GenBank/DDBJ whole genome shotgun (WGS) entry which is preliminary data.</text>
</comment>
<dbReference type="GO" id="GO:0005829">
    <property type="term" value="C:cytosol"/>
    <property type="evidence" value="ECO:0007669"/>
    <property type="project" value="TreeGrafter"/>
</dbReference>
<evidence type="ECO:0000256" key="5">
    <source>
        <dbReference type="ARBA" id="ARBA00022490"/>
    </source>
</evidence>
<dbReference type="Pfam" id="PF01399">
    <property type="entry name" value="PCI"/>
    <property type="match status" value="1"/>
</dbReference>
<dbReference type="PANTHER" id="PTHR10855:SF2">
    <property type="entry name" value="COP9 SIGNALOSOME COMPLEX SUBUNIT 4"/>
    <property type="match status" value="1"/>
</dbReference>
<dbReference type="Pfam" id="PF22241">
    <property type="entry name" value="PSMD12-CSN4_N"/>
    <property type="match status" value="1"/>
</dbReference>
<evidence type="ECO:0000256" key="3">
    <source>
        <dbReference type="ARBA" id="ARBA00010417"/>
    </source>
</evidence>
<evidence type="ECO:0000256" key="4">
    <source>
        <dbReference type="ARBA" id="ARBA00014881"/>
    </source>
</evidence>
<dbReference type="SMART" id="SM00088">
    <property type="entry name" value="PINT"/>
    <property type="match status" value="1"/>
</dbReference>
<proteinExistence type="inferred from homology"/>
<evidence type="ECO:0000256" key="2">
    <source>
        <dbReference type="ARBA" id="ARBA00004496"/>
    </source>
</evidence>
<dbReference type="InterPro" id="IPR036388">
    <property type="entry name" value="WH-like_DNA-bd_sf"/>
</dbReference>
<dbReference type="GO" id="GO:0008180">
    <property type="term" value="C:COP9 signalosome"/>
    <property type="evidence" value="ECO:0007669"/>
    <property type="project" value="UniProtKB-KW"/>
</dbReference>
<accession>A0A2P6V5W9</accession>
<evidence type="ECO:0000313" key="9">
    <source>
        <dbReference type="EMBL" id="PSC69483.1"/>
    </source>
</evidence>
<dbReference type="InterPro" id="IPR000717">
    <property type="entry name" value="PCI_dom"/>
</dbReference>
<keyword evidence="6" id="KW-0736">Signalosome</keyword>
<dbReference type="OrthoDB" id="295656at2759"/>
<keyword evidence="7" id="KW-0539">Nucleus</keyword>
<keyword evidence="10" id="KW-1185">Reference proteome</keyword>
<dbReference type="EMBL" id="LHPF02000026">
    <property type="protein sequence ID" value="PSC69483.1"/>
    <property type="molecule type" value="Genomic_DNA"/>
</dbReference>
<dbReference type="PROSITE" id="PS50250">
    <property type="entry name" value="PCI"/>
    <property type="match status" value="1"/>
</dbReference>
<protein>
    <recommendedName>
        <fullName evidence="4">COP9 signalosome complex subunit 4</fullName>
    </recommendedName>
</protein>
<dbReference type="InterPro" id="IPR054559">
    <property type="entry name" value="PSMD12-CSN4-like_N"/>
</dbReference>